<accession>A0ABM7Q9V9</accession>
<name>A0ABM7Q9V9_9GAMM</name>
<keyword evidence="2" id="KW-1185">Reference proteome</keyword>
<sequence>MARTFDVYEPLERAWTRKATLAVEVLDAVTLQRMSQGITVRAKGIRTPPIVNHGGLFVWRGDSLAGFAGVTIDPGVLPFAGADLAQADVTLPLHTIALQPRANYAFAPGTTAIRGALIETVPPLGTAPTPISNAAVRLQWLDDDGTTWRQPPQRFFTDARGEFAAFIPFVPADLPQLAGGNLSLKLIANRAPPGQPAIEKSVQFAHPQGRAVDAIYAWDQLT</sequence>
<gene>
    <name evidence="1" type="ORF">LYSHEL_00510</name>
</gene>
<evidence type="ECO:0000313" key="1">
    <source>
        <dbReference type="EMBL" id="BCT94180.1"/>
    </source>
</evidence>
<dbReference type="RefSeq" id="WP_213435065.1">
    <property type="nucleotide sequence ID" value="NZ_AP024546.1"/>
</dbReference>
<dbReference type="EMBL" id="AP024546">
    <property type="protein sequence ID" value="BCT94180.1"/>
    <property type="molecule type" value="Genomic_DNA"/>
</dbReference>
<organism evidence="1 2">
    <name type="scientific">Lysobacter helvus</name>
    <dbReference type="NCBI Taxonomy" id="2675059"/>
    <lineage>
        <taxon>Bacteria</taxon>
        <taxon>Pseudomonadati</taxon>
        <taxon>Pseudomonadota</taxon>
        <taxon>Gammaproteobacteria</taxon>
        <taxon>Lysobacterales</taxon>
        <taxon>Lysobacteraceae</taxon>
        <taxon>Lysobacter</taxon>
    </lineage>
</organism>
<evidence type="ECO:0000313" key="2">
    <source>
        <dbReference type="Proteomes" id="UP000680514"/>
    </source>
</evidence>
<protein>
    <submittedName>
        <fullName evidence="1">Uncharacterized protein</fullName>
    </submittedName>
</protein>
<proteinExistence type="predicted"/>
<reference evidence="1 2" key="1">
    <citation type="submission" date="2021-03" db="EMBL/GenBank/DDBJ databases">
        <title>Complete Genome Sequences of Two Lysobacter Strains Isolated from Sea Water (Lysobacter caseinilyticus) and Soil (Lysobacter helvus) in South Korea.</title>
        <authorList>
            <person name="Watanabe Y."/>
            <person name="Arakawa K."/>
        </authorList>
    </citation>
    <scope>NUCLEOTIDE SEQUENCE [LARGE SCALE GENOMIC DNA]</scope>
    <source>
        <strain evidence="1 2">D10</strain>
    </source>
</reference>
<dbReference type="Proteomes" id="UP000680514">
    <property type="component" value="Chromosome"/>
</dbReference>